<dbReference type="PATRIC" id="fig|1264675.3.peg.1135"/>
<accession>R0E926</accession>
<dbReference type="AlphaFoldDB" id="R0E926"/>
<comment type="caution">
    <text evidence="2">The sequence shown here is derived from an EMBL/GenBank/DDBJ whole genome shotgun (WGS) entry which is preliminary data.</text>
</comment>
<reference evidence="2 3" key="1">
    <citation type="journal article" date="2013" name="Genome Announc.">
        <title>Draft Genome Sequence for Ralstonia sp. Strain OR214, a Bacterium with Potential for Bioremediation.</title>
        <authorList>
            <person name="Utturkar S.M."/>
            <person name="Bollmann A."/>
            <person name="Brzoska R.M."/>
            <person name="Klingeman D.M."/>
            <person name="Epstein S.E."/>
            <person name="Palumbo A.V."/>
            <person name="Brown S.D."/>
        </authorList>
    </citation>
    <scope>NUCLEOTIDE SEQUENCE [LARGE SCALE GENOMIC DNA]</scope>
    <source>
        <strain evidence="2 3">OR214</strain>
    </source>
</reference>
<feature type="compositionally biased region" description="Polar residues" evidence="1">
    <location>
        <begin position="154"/>
        <end position="165"/>
    </location>
</feature>
<protein>
    <submittedName>
        <fullName evidence="2">Uncharacterized protein</fullName>
    </submittedName>
</protein>
<name>R0E926_RALPI</name>
<dbReference type="Proteomes" id="UP000013280">
    <property type="component" value="Unassembled WGS sequence"/>
</dbReference>
<evidence type="ECO:0000256" key="1">
    <source>
        <dbReference type="SAM" id="MobiDB-lite"/>
    </source>
</evidence>
<feature type="region of interest" description="Disordered" evidence="1">
    <location>
        <begin position="154"/>
        <end position="222"/>
    </location>
</feature>
<evidence type="ECO:0000313" key="3">
    <source>
        <dbReference type="Proteomes" id="UP000013280"/>
    </source>
</evidence>
<proteinExistence type="predicted"/>
<dbReference type="EMBL" id="APMQ01000003">
    <property type="protein sequence ID" value="ENZ78609.1"/>
    <property type="molecule type" value="Genomic_DNA"/>
</dbReference>
<evidence type="ECO:0000313" key="2">
    <source>
        <dbReference type="EMBL" id="ENZ78609.1"/>
    </source>
</evidence>
<gene>
    <name evidence="2" type="ORF">OR214_01122</name>
</gene>
<organism evidence="2 3">
    <name type="scientific">Ralstonia pickettii OR214</name>
    <dbReference type="NCBI Taxonomy" id="1264675"/>
    <lineage>
        <taxon>Bacteria</taxon>
        <taxon>Pseudomonadati</taxon>
        <taxon>Pseudomonadota</taxon>
        <taxon>Betaproteobacteria</taxon>
        <taxon>Burkholderiales</taxon>
        <taxon>Burkholderiaceae</taxon>
        <taxon>Ralstonia</taxon>
    </lineage>
</organism>
<dbReference type="RefSeq" id="WP_004628180.1">
    <property type="nucleotide sequence ID" value="NZ_APMQ01000003.1"/>
</dbReference>
<sequence length="222" mass="24171">MATKPKQAKPAKRDPATLHLEGVTFKDAEERGAVIASSPVIRGAVTGRKYAESMFGAGLDLTAYATQLREQADKVKAGDLSAVETMLVAQANTLDMIFNQLARKAAHSEYLNQMEAHLRHALRAQAQCRATLETLAEIKNPRPVAFVKQANITNGPQQVNNGVQPPNTPHTRAHEESGNQSNELLEHQHGKWLDAGAARQTGRSNQALEAVEQGVRAEERRG</sequence>